<gene>
    <name evidence="2" type="ORF">FOMPIDRAFT_1126627</name>
</gene>
<dbReference type="SMART" id="SM00332">
    <property type="entry name" value="PP2Cc"/>
    <property type="match status" value="1"/>
</dbReference>
<dbReference type="GO" id="GO:0004722">
    <property type="term" value="F:protein serine/threonine phosphatase activity"/>
    <property type="evidence" value="ECO:0007669"/>
    <property type="project" value="InterPro"/>
</dbReference>
<evidence type="ECO:0000259" key="1">
    <source>
        <dbReference type="PROSITE" id="PS51746"/>
    </source>
</evidence>
<dbReference type="HOGENOM" id="CLU_021928_1_1_1"/>
<protein>
    <recommendedName>
        <fullName evidence="1">PPM-type phosphatase domain-containing protein</fullName>
    </recommendedName>
</protein>
<reference evidence="2 3" key="1">
    <citation type="journal article" date="2012" name="Science">
        <title>The Paleozoic origin of enzymatic lignin decomposition reconstructed from 31 fungal genomes.</title>
        <authorList>
            <person name="Floudas D."/>
            <person name="Binder M."/>
            <person name="Riley R."/>
            <person name="Barry K."/>
            <person name="Blanchette R.A."/>
            <person name="Henrissat B."/>
            <person name="Martinez A.T."/>
            <person name="Otillar R."/>
            <person name="Spatafora J.W."/>
            <person name="Yadav J.S."/>
            <person name="Aerts A."/>
            <person name="Benoit I."/>
            <person name="Boyd A."/>
            <person name="Carlson A."/>
            <person name="Copeland A."/>
            <person name="Coutinho P.M."/>
            <person name="de Vries R.P."/>
            <person name="Ferreira P."/>
            <person name="Findley K."/>
            <person name="Foster B."/>
            <person name="Gaskell J."/>
            <person name="Glotzer D."/>
            <person name="Gorecki P."/>
            <person name="Heitman J."/>
            <person name="Hesse C."/>
            <person name="Hori C."/>
            <person name="Igarashi K."/>
            <person name="Jurgens J.A."/>
            <person name="Kallen N."/>
            <person name="Kersten P."/>
            <person name="Kohler A."/>
            <person name="Kuees U."/>
            <person name="Kumar T.K.A."/>
            <person name="Kuo A."/>
            <person name="LaButti K."/>
            <person name="Larrondo L.F."/>
            <person name="Lindquist E."/>
            <person name="Ling A."/>
            <person name="Lombard V."/>
            <person name="Lucas S."/>
            <person name="Lundell T."/>
            <person name="Martin R."/>
            <person name="McLaughlin D.J."/>
            <person name="Morgenstern I."/>
            <person name="Morin E."/>
            <person name="Murat C."/>
            <person name="Nagy L.G."/>
            <person name="Nolan M."/>
            <person name="Ohm R.A."/>
            <person name="Patyshakuliyeva A."/>
            <person name="Rokas A."/>
            <person name="Ruiz-Duenas F.J."/>
            <person name="Sabat G."/>
            <person name="Salamov A."/>
            <person name="Samejima M."/>
            <person name="Schmutz J."/>
            <person name="Slot J.C."/>
            <person name="St John F."/>
            <person name="Stenlid J."/>
            <person name="Sun H."/>
            <person name="Sun S."/>
            <person name="Syed K."/>
            <person name="Tsang A."/>
            <person name="Wiebenga A."/>
            <person name="Young D."/>
            <person name="Pisabarro A."/>
            <person name="Eastwood D.C."/>
            <person name="Martin F."/>
            <person name="Cullen D."/>
            <person name="Grigoriev I.V."/>
            <person name="Hibbett D.S."/>
        </authorList>
    </citation>
    <scope>NUCLEOTIDE SEQUENCE</scope>
    <source>
        <strain evidence="3">FP-58527</strain>
    </source>
</reference>
<feature type="domain" description="PPM-type phosphatase" evidence="1">
    <location>
        <begin position="64"/>
        <end position="371"/>
    </location>
</feature>
<dbReference type="Proteomes" id="UP000015241">
    <property type="component" value="Unassembled WGS sequence"/>
</dbReference>
<accession>S8FIZ6</accession>
<dbReference type="InParanoid" id="S8FIZ6"/>
<name>S8FIZ6_FOMSC</name>
<dbReference type="OrthoDB" id="420076at2759"/>
<proteinExistence type="predicted"/>
<evidence type="ECO:0000313" key="3">
    <source>
        <dbReference type="Proteomes" id="UP000015241"/>
    </source>
</evidence>
<dbReference type="InterPro" id="IPR036457">
    <property type="entry name" value="PPM-type-like_dom_sf"/>
</dbReference>
<dbReference type="SUPFAM" id="SSF81606">
    <property type="entry name" value="PP2C-like"/>
    <property type="match status" value="1"/>
</dbReference>
<dbReference type="Pfam" id="PF00481">
    <property type="entry name" value="PP2C"/>
    <property type="match status" value="1"/>
</dbReference>
<dbReference type="PROSITE" id="PS51746">
    <property type="entry name" value="PPM_2"/>
    <property type="match status" value="1"/>
</dbReference>
<dbReference type="PANTHER" id="PTHR47992">
    <property type="entry name" value="PROTEIN PHOSPHATASE"/>
    <property type="match status" value="1"/>
</dbReference>
<dbReference type="EMBL" id="KE504166">
    <property type="protein sequence ID" value="EPS98354.1"/>
    <property type="molecule type" value="Genomic_DNA"/>
</dbReference>
<dbReference type="Gene3D" id="3.60.40.10">
    <property type="entry name" value="PPM-type phosphatase domain"/>
    <property type="match status" value="2"/>
</dbReference>
<dbReference type="InterPro" id="IPR015655">
    <property type="entry name" value="PP2C"/>
</dbReference>
<dbReference type="InterPro" id="IPR001932">
    <property type="entry name" value="PPM-type_phosphatase-like_dom"/>
</dbReference>
<keyword evidence="3" id="KW-1185">Reference proteome</keyword>
<dbReference type="STRING" id="743788.S8FIZ6"/>
<sequence length="382" mass="42249">MDGSEGRTRERGVGTSPENNCISHFSYSSYESCESGNNDNNTELHSWYLRQRSLLPGTHTGIHRYDTAQVSSNSTAESEHVEAVLPYPAGYWAIFSVLDGRNGRSTSRWFRDNVVYAIGGALVDLYSRLYDASRPSDRPPAPSPNDIERTLKDTFKRLYHDIMYGPANTILSTTPLPKADTLARVYSGPSTVLGFYDSNSRGLHVAFTGDSCAVLGRRTQKKNGDVVYQVHVLTVEQDGGNLAEEYRLNAGQPVPSHIKSPPDLTAKPEVTVTSVQPGDFLIMGTRGMWERLTSEEAVGLIGTWLDEQWRQHSERTKTKPVVSMNDFLGSPPVVEALPNRTEDPNAATHLLKNALGKHSRGEGSVALYSPVIWADWLPLQEL</sequence>
<organism evidence="2 3">
    <name type="scientific">Fomitopsis schrenkii</name>
    <name type="common">Brown rot fungus</name>
    <dbReference type="NCBI Taxonomy" id="2126942"/>
    <lineage>
        <taxon>Eukaryota</taxon>
        <taxon>Fungi</taxon>
        <taxon>Dikarya</taxon>
        <taxon>Basidiomycota</taxon>
        <taxon>Agaricomycotina</taxon>
        <taxon>Agaricomycetes</taxon>
        <taxon>Polyporales</taxon>
        <taxon>Fomitopsis</taxon>
    </lineage>
</organism>
<dbReference type="eggNOG" id="KOG0700">
    <property type="taxonomic scope" value="Eukaryota"/>
</dbReference>
<dbReference type="AlphaFoldDB" id="S8FIZ6"/>
<evidence type="ECO:0000313" key="2">
    <source>
        <dbReference type="EMBL" id="EPS98354.1"/>
    </source>
</evidence>